<organism evidence="2 3">
    <name type="scientific">Micromonospora qiuiae</name>
    <dbReference type="NCBI Taxonomy" id="502268"/>
    <lineage>
        <taxon>Bacteria</taxon>
        <taxon>Bacillati</taxon>
        <taxon>Actinomycetota</taxon>
        <taxon>Actinomycetes</taxon>
        <taxon>Micromonosporales</taxon>
        <taxon>Micromonosporaceae</taxon>
        <taxon>Micromonospora</taxon>
    </lineage>
</organism>
<dbReference type="Proteomes" id="UP000653076">
    <property type="component" value="Unassembled WGS sequence"/>
</dbReference>
<comment type="caution">
    <text evidence="2">The sequence shown here is derived from an EMBL/GenBank/DDBJ whole genome shotgun (WGS) entry which is preliminary data.</text>
</comment>
<gene>
    <name evidence="2" type="ORF">Vqi01_46830</name>
</gene>
<evidence type="ECO:0000313" key="2">
    <source>
        <dbReference type="EMBL" id="GIJ29521.1"/>
    </source>
</evidence>
<keyword evidence="3" id="KW-1185">Reference proteome</keyword>
<dbReference type="RefSeq" id="WP_204036988.1">
    <property type="nucleotide sequence ID" value="NZ_BOPC01000074.1"/>
</dbReference>
<protein>
    <submittedName>
        <fullName evidence="2">3-oxoacyl-[acyl-carrier-protein] synthase III</fullName>
    </submittedName>
</protein>
<dbReference type="PANTHER" id="PTHR34069:SF2">
    <property type="entry name" value="BETA-KETOACYL-[ACYL-CARRIER-PROTEIN] SYNTHASE III"/>
    <property type="match status" value="1"/>
</dbReference>
<reference evidence="2 3" key="1">
    <citation type="submission" date="2021-01" db="EMBL/GenBank/DDBJ databases">
        <title>Whole genome shotgun sequence of Verrucosispora qiuiae NBRC 106684.</title>
        <authorList>
            <person name="Komaki H."/>
            <person name="Tamura T."/>
        </authorList>
    </citation>
    <scope>NUCLEOTIDE SEQUENCE [LARGE SCALE GENOMIC DNA]</scope>
    <source>
        <strain evidence="2 3">NBRC 106684</strain>
    </source>
</reference>
<evidence type="ECO:0000313" key="3">
    <source>
        <dbReference type="Proteomes" id="UP000653076"/>
    </source>
</evidence>
<dbReference type="PANTHER" id="PTHR34069">
    <property type="entry name" value="3-OXOACYL-[ACYL-CARRIER-PROTEIN] SYNTHASE 3"/>
    <property type="match status" value="1"/>
</dbReference>
<proteinExistence type="predicted"/>
<sequence>MENPDIHVRSVGTILPGAPVTNTDLARHFDMTASFEQWIDTFVGTSTRHFAFDLGTGKRLYSLADLATEAGERALAGAGIGPDDLDLIVLGTWSPDLLIPATVNVVADRLGANRLATFQLQSGCAGAIQALDVAHQLLLGSRHRTALVIGADTCAKHYRTDLDLRTMEPARLINTVLFGDGAGATVLSREPGPGSAVLRRVSVQMVGLGRPPGQTAEWFGWGDQIPDHLPISEDYKAIEEHVPTLTVEMFQELLDDLGWVEDEADYLLPPQLSGQMTDRITARLDMPHLHEVSCVRQTGNMGNALPFFQLERVLPMMTAGDRALGLAIESSKWIKAGYALEKI</sequence>
<dbReference type="Gene3D" id="3.40.47.10">
    <property type="match status" value="2"/>
</dbReference>
<feature type="domain" description="Beta-ketoacyl-[acyl-carrier-protein] synthase III N-terminal" evidence="1">
    <location>
        <begin position="118"/>
        <end position="198"/>
    </location>
</feature>
<dbReference type="InterPro" id="IPR016039">
    <property type="entry name" value="Thiolase-like"/>
</dbReference>
<name>A0ABQ4JG89_9ACTN</name>
<dbReference type="Pfam" id="PF08545">
    <property type="entry name" value="ACP_syn_III"/>
    <property type="match status" value="1"/>
</dbReference>
<dbReference type="InterPro" id="IPR013751">
    <property type="entry name" value="ACP_syn_III_N"/>
</dbReference>
<dbReference type="SUPFAM" id="SSF53901">
    <property type="entry name" value="Thiolase-like"/>
    <property type="match status" value="2"/>
</dbReference>
<dbReference type="EMBL" id="BOPC01000074">
    <property type="protein sequence ID" value="GIJ29521.1"/>
    <property type="molecule type" value="Genomic_DNA"/>
</dbReference>
<evidence type="ECO:0000259" key="1">
    <source>
        <dbReference type="Pfam" id="PF08545"/>
    </source>
</evidence>
<accession>A0ABQ4JG89</accession>